<evidence type="ECO:0000256" key="16">
    <source>
        <dbReference type="ARBA" id="ARBA00034000"/>
    </source>
</evidence>
<dbReference type="InterPro" id="IPR012338">
    <property type="entry name" value="Beta-lactam/transpept-like"/>
</dbReference>
<evidence type="ECO:0000256" key="10">
    <source>
        <dbReference type="ARBA" id="ARBA00022729"/>
    </source>
</evidence>
<dbReference type="Gene3D" id="3.40.710.10">
    <property type="entry name" value="DD-peptidase/beta-lactamase superfamily"/>
    <property type="match status" value="1"/>
</dbReference>
<comment type="pathway">
    <text evidence="3">Cell wall biogenesis; peptidoglycan biosynthesis.</text>
</comment>
<dbReference type="STRING" id="1619313.EM595_1061"/>
<comment type="function">
    <text evidence="1">Removes C-terminal D-alanyl residues from sugar-peptide cell wall precursors.</text>
</comment>
<dbReference type="SUPFAM" id="SSF56601">
    <property type="entry name" value="beta-lactamase/transpeptidase-like"/>
    <property type="match status" value="1"/>
</dbReference>
<keyword evidence="12" id="KW-0133">Cell shape</keyword>
<dbReference type="GO" id="GO:0030288">
    <property type="term" value="C:outer membrane-bounded periplasmic space"/>
    <property type="evidence" value="ECO:0007669"/>
    <property type="project" value="UniProtKB-ARBA"/>
</dbReference>
<proteinExistence type="inferred from homology"/>
<evidence type="ECO:0000313" key="23">
    <source>
        <dbReference type="Proteomes" id="UP000059419"/>
    </source>
</evidence>
<dbReference type="PRINTS" id="PR00725">
    <property type="entry name" value="DADACBPTASE1"/>
</dbReference>
<comment type="subcellular location">
    <subcellularLocation>
        <location evidence="2">Cell inner membrane</location>
        <topology evidence="2">Peripheral membrane protein</topology>
    </subcellularLocation>
</comment>
<dbReference type="AlphaFoldDB" id="A0A0U5GJH3"/>
<evidence type="ECO:0000256" key="12">
    <source>
        <dbReference type="ARBA" id="ARBA00022960"/>
    </source>
</evidence>
<protein>
    <recommendedName>
        <fullName evidence="5">serine-type D-Ala-D-Ala carboxypeptidase</fullName>
        <ecNumber evidence="5">3.4.16.4</ecNumber>
    </recommendedName>
</protein>
<evidence type="ECO:0000256" key="17">
    <source>
        <dbReference type="ARBA" id="ARBA00060592"/>
    </source>
</evidence>
<evidence type="ECO:0000256" key="8">
    <source>
        <dbReference type="ARBA" id="ARBA00022645"/>
    </source>
</evidence>
<evidence type="ECO:0000256" key="4">
    <source>
        <dbReference type="ARBA" id="ARBA00007164"/>
    </source>
</evidence>
<dbReference type="PATRIC" id="fig|1619313.3.peg.1104"/>
<keyword evidence="8 22" id="KW-0121">Carboxypeptidase</keyword>
<evidence type="ECO:0000256" key="20">
    <source>
        <dbReference type="RuleBase" id="RU004016"/>
    </source>
</evidence>
<keyword evidence="14" id="KW-0472">Membrane</keyword>
<dbReference type="InterPro" id="IPR015956">
    <property type="entry name" value="Peniciliin-bd_prot_C_sf"/>
</dbReference>
<comment type="pathway">
    <text evidence="17">Glycan biosynthesis.</text>
</comment>
<keyword evidence="6" id="KW-1003">Cell membrane</keyword>
<comment type="similarity">
    <text evidence="4 20">Belongs to the peptidase S11 family.</text>
</comment>
<feature type="domain" description="Peptidase S11 D-Ala-D-Ala carboxypeptidase A C-terminal" evidence="21">
    <location>
        <begin position="317"/>
        <end position="408"/>
    </location>
</feature>
<comment type="catalytic activity">
    <reaction evidence="16">
        <text>Preferential cleavage: (Ac)2-L-Lys-D-Ala-|-D-Ala. Also transpeptidation of peptidyl-alanyl moieties that are N-acyl substituents of D-alanine.</text>
        <dbReference type="EC" id="3.4.16.4"/>
    </reaction>
</comment>
<evidence type="ECO:0000256" key="3">
    <source>
        <dbReference type="ARBA" id="ARBA00004752"/>
    </source>
</evidence>
<reference evidence="23" key="1">
    <citation type="submission" date="2015-11" db="EMBL/GenBank/DDBJ databases">
        <authorList>
            <person name="Blom J."/>
        </authorList>
    </citation>
    <scope>NUCLEOTIDE SEQUENCE [LARGE SCALE GENOMIC DNA]</scope>
</reference>
<dbReference type="GO" id="GO:0042803">
    <property type="term" value="F:protein homodimerization activity"/>
    <property type="evidence" value="ECO:0007669"/>
    <property type="project" value="UniProtKB-ARBA"/>
</dbReference>
<keyword evidence="9" id="KW-0645">Protease</keyword>
<dbReference type="FunFam" id="2.60.410.10:FF:000001">
    <property type="entry name" value="D-alanyl-D-alanine carboxypeptidase dacA"/>
    <property type="match status" value="1"/>
</dbReference>
<sequence length="428" mass="47082">MPVKPAFVIVSHFFKPNPMDAVVPHMNTLKPASLFKRLSVGSLIALSLSHFALAEDVNLKTMIPGVPDIDAEAYVLIDYNSGKVLAEKNADARRDPASLTKMMTSYVIGQAVKAGKIHQDDMVTVGQDAWATGNPVFKGSSLMFLKPGDRVPVSQLTRGIVLQSGNDACVAMADYVAGSQDAFVGLMNNYVKALGLQNTHFQTVHGLDADGQYSSARDMALIGQALIRNVPEEYSVYKEKEFTFNNIRQTNRNGLLWDTSLNVDGIKTGHTSAAGYNIVASATEGQMRLISAVLGGRTFKGREVESKKLLTWGFRFFETVAPLKAGKEFSSEPVWFGNRDRVELGVDKDVYLTIPRGRMKDLKASYVLTNTELHAPLKKNQVVGSINFQLDGKTVEQHPLVVLNEVPEGGFLGRIVDYIKLMFHHWFG</sequence>
<evidence type="ECO:0000256" key="6">
    <source>
        <dbReference type="ARBA" id="ARBA00022475"/>
    </source>
</evidence>
<dbReference type="InterPro" id="IPR018044">
    <property type="entry name" value="Peptidase_S11"/>
</dbReference>
<dbReference type="FunFam" id="3.40.710.10:FF:000001">
    <property type="entry name" value="D-alanyl-D-alanine serine-type carboxypeptidase"/>
    <property type="match status" value="1"/>
</dbReference>
<keyword evidence="11 22" id="KW-0378">Hydrolase</keyword>
<accession>A0A0U5GJH3</accession>
<dbReference type="PANTHER" id="PTHR21581:SF27">
    <property type="entry name" value="D-ALANYL-D-ALANINE CARBOXYPEPTIDASE DACA"/>
    <property type="match status" value="1"/>
</dbReference>
<keyword evidence="7" id="KW-0997">Cell inner membrane</keyword>
<feature type="active site" description="Acyl-ester intermediate" evidence="18">
    <location>
        <position position="98"/>
    </location>
</feature>
<evidence type="ECO:0000256" key="2">
    <source>
        <dbReference type="ARBA" id="ARBA00004417"/>
    </source>
</evidence>
<evidence type="ECO:0000256" key="13">
    <source>
        <dbReference type="ARBA" id="ARBA00022984"/>
    </source>
</evidence>
<keyword evidence="13" id="KW-0573">Peptidoglycan synthesis</keyword>
<evidence type="ECO:0000256" key="11">
    <source>
        <dbReference type="ARBA" id="ARBA00022801"/>
    </source>
</evidence>
<dbReference type="GO" id="GO:0009252">
    <property type="term" value="P:peptidoglycan biosynthetic process"/>
    <property type="evidence" value="ECO:0007669"/>
    <property type="project" value="UniProtKB-UniPathway"/>
</dbReference>
<dbReference type="InterPro" id="IPR037167">
    <property type="entry name" value="Peptidase_S11_C_sf"/>
</dbReference>
<dbReference type="KEGG" id="ege:EM595_1061"/>
<evidence type="ECO:0000256" key="18">
    <source>
        <dbReference type="PIRSR" id="PIRSR618044-1"/>
    </source>
</evidence>
<evidence type="ECO:0000313" key="22">
    <source>
        <dbReference type="EMBL" id="CUU23297.1"/>
    </source>
</evidence>
<dbReference type="NCBIfam" id="NF008059">
    <property type="entry name" value="PRK10793.1"/>
    <property type="match status" value="1"/>
</dbReference>
<dbReference type="Gene3D" id="2.60.410.10">
    <property type="entry name" value="D-Ala-D-Ala carboxypeptidase, C-terminal domain"/>
    <property type="match status" value="1"/>
</dbReference>
<evidence type="ECO:0000256" key="1">
    <source>
        <dbReference type="ARBA" id="ARBA00003217"/>
    </source>
</evidence>
<evidence type="ECO:0000256" key="9">
    <source>
        <dbReference type="ARBA" id="ARBA00022670"/>
    </source>
</evidence>
<keyword evidence="23" id="KW-1185">Reference proteome</keyword>
<dbReference type="Pfam" id="PF07943">
    <property type="entry name" value="PBP5_C"/>
    <property type="match status" value="1"/>
</dbReference>
<feature type="binding site" evidence="19">
    <location>
        <position position="267"/>
    </location>
    <ligand>
        <name>substrate</name>
    </ligand>
</feature>
<name>A0A0U5GJH3_9GAMM</name>
<dbReference type="SMART" id="SM00936">
    <property type="entry name" value="PBP5_C"/>
    <property type="match status" value="1"/>
</dbReference>
<evidence type="ECO:0000256" key="7">
    <source>
        <dbReference type="ARBA" id="ARBA00022519"/>
    </source>
</evidence>
<dbReference type="GO" id="GO:0005886">
    <property type="term" value="C:plasma membrane"/>
    <property type="evidence" value="ECO:0007669"/>
    <property type="project" value="UniProtKB-SubCell"/>
</dbReference>
<dbReference type="EMBL" id="LN907827">
    <property type="protein sequence ID" value="CUU23297.1"/>
    <property type="molecule type" value="Genomic_DNA"/>
</dbReference>
<feature type="active site" description="Proton acceptor" evidence="18">
    <location>
        <position position="101"/>
    </location>
</feature>
<evidence type="ECO:0000256" key="19">
    <source>
        <dbReference type="PIRSR" id="PIRSR618044-2"/>
    </source>
</evidence>
<organism evidence="22 23">
    <name type="scientific">Duffyella gerundensis</name>
    <dbReference type="NCBI Taxonomy" id="1619313"/>
    <lineage>
        <taxon>Bacteria</taxon>
        <taxon>Pseudomonadati</taxon>
        <taxon>Pseudomonadota</taxon>
        <taxon>Gammaproteobacteria</taxon>
        <taxon>Enterobacterales</taxon>
        <taxon>Erwiniaceae</taxon>
        <taxon>Duffyella</taxon>
    </lineage>
</organism>
<feature type="active site" evidence="18">
    <location>
        <position position="164"/>
    </location>
</feature>
<dbReference type="InterPro" id="IPR001967">
    <property type="entry name" value="Peptidase_S11_N"/>
</dbReference>
<dbReference type="SUPFAM" id="SSF69189">
    <property type="entry name" value="Penicillin-binding protein associated domain"/>
    <property type="match status" value="1"/>
</dbReference>
<dbReference type="PANTHER" id="PTHR21581">
    <property type="entry name" value="D-ALANYL-D-ALANINE CARBOXYPEPTIDASE"/>
    <property type="match status" value="1"/>
</dbReference>
<gene>
    <name evidence="22" type="primary">dacA</name>
    <name evidence="22" type="ORF">EM595_1061</name>
</gene>
<evidence type="ECO:0000256" key="5">
    <source>
        <dbReference type="ARBA" id="ARBA00012448"/>
    </source>
</evidence>
<keyword evidence="15" id="KW-0961">Cell wall biogenesis/degradation</keyword>
<dbReference type="GO" id="GO:0071555">
    <property type="term" value="P:cell wall organization"/>
    <property type="evidence" value="ECO:0007669"/>
    <property type="project" value="UniProtKB-KW"/>
</dbReference>
<evidence type="ECO:0000256" key="15">
    <source>
        <dbReference type="ARBA" id="ARBA00023316"/>
    </source>
</evidence>
<evidence type="ECO:0000259" key="21">
    <source>
        <dbReference type="SMART" id="SM00936"/>
    </source>
</evidence>
<dbReference type="GO" id="GO:0008658">
    <property type="term" value="F:penicillin binding"/>
    <property type="evidence" value="ECO:0007669"/>
    <property type="project" value="UniProtKB-ARBA"/>
</dbReference>
<keyword evidence="10" id="KW-0732">Signal</keyword>
<dbReference type="GO" id="GO:0008360">
    <property type="term" value="P:regulation of cell shape"/>
    <property type="evidence" value="ECO:0007669"/>
    <property type="project" value="UniProtKB-KW"/>
</dbReference>
<dbReference type="Proteomes" id="UP000059419">
    <property type="component" value="Chromosome 1"/>
</dbReference>
<dbReference type="GO" id="GO:0009002">
    <property type="term" value="F:serine-type D-Ala-D-Ala carboxypeptidase activity"/>
    <property type="evidence" value="ECO:0007669"/>
    <property type="project" value="UniProtKB-EC"/>
</dbReference>
<dbReference type="InterPro" id="IPR012907">
    <property type="entry name" value="Peptidase_S11_C"/>
</dbReference>
<dbReference type="EC" id="3.4.16.4" evidence="5"/>
<dbReference type="UniPathway" id="UPA00219"/>
<evidence type="ECO:0000256" key="14">
    <source>
        <dbReference type="ARBA" id="ARBA00023136"/>
    </source>
</evidence>
<dbReference type="GO" id="GO:0006508">
    <property type="term" value="P:proteolysis"/>
    <property type="evidence" value="ECO:0007669"/>
    <property type="project" value="UniProtKB-KW"/>
</dbReference>
<dbReference type="Pfam" id="PF00768">
    <property type="entry name" value="Peptidase_S11"/>
    <property type="match status" value="1"/>
</dbReference>